<dbReference type="STRING" id="6205.A0A0R3WYW0"/>
<organism evidence="9">
    <name type="scientific">Hydatigena taeniaeformis</name>
    <name type="common">Feline tapeworm</name>
    <name type="synonym">Taenia taeniaeformis</name>
    <dbReference type="NCBI Taxonomy" id="6205"/>
    <lineage>
        <taxon>Eukaryota</taxon>
        <taxon>Metazoa</taxon>
        <taxon>Spiralia</taxon>
        <taxon>Lophotrochozoa</taxon>
        <taxon>Platyhelminthes</taxon>
        <taxon>Cestoda</taxon>
        <taxon>Eucestoda</taxon>
        <taxon>Cyclophyllidea</taxon>
        <taxon>Taeniidae</taxon>
        <taxon>Hydatigera</taxon>
    </lineage>
</organism>
<keyword evidence="2 6" id="KW-0813">Transport</keyword>
<evidence type="ECO:0000256" key="5">
    <source>
        <dbReference type="ARBA" id="ARBA00023136"/>
    </source>
</evidence>
<dbReference type="Gene3D" id="1.10.3860.10">
    <property type="entry name" value="Sodium:dicarboxylate symporter"/>
    <property type="match status" value="1"/>
</dbReference>
<keyword evidence="4 6" id="KW-1133">Transmembrane helix</keyword>
<evidence type="ECO:0000313" key="9">
    <source>
        <dbReference type="WBParaSite" id="TTAC_0000595001-mRNA-1"/>
    </source>
</evidence>
<dbReference type="WBParaSite" id="TTAC_0000595001-mRNA-1">
    <property type="protein sequence ID" value="TTAC_0000595001-mRNA-1"/>
    <property type="gene ID" value="TTAC_0000595001"/>
</dbReference>
<dbReference type="InterPro" id="IPR036458">
    <property type="entry name" value="Na:dicarbo_symporter_sf"/>
</dbReference>
<dbReference type="InterPro" id="IPR050746">
    <property type="entry name" value="DAACS"/>
</dbReference>
<evidence type="ECO:0000256" key="1">
    <source>
        <dbReference type="ARBA" id="ARBA00004141"/>
    </source>
</evidence>
<comment type="subcellular location">
    <subcellularLocation>
        <location evidence="1 6">Membrane</location>
        <topology evidence="1 6">Multi-pass membrane protein</topology>
    </subcellularLocation>
</comment>
<evidence type="ECO:0000256" key="2">
    <source>
        <dbReference type="ARBA" id="ARBA00022448"/>
    </source>
</evidence>
<proteinExistence type="inferred from homology"/>
<evidence type="ECO:0000313" key="8">
    <source>
        <dbReference type="Proteomes" id="UP000274429"/>
    </source>
</evidence>
<dbReference type="GO" id="GO:0015175">
    <property type="term" value="F:neutral L-amino acid transmembrane transporter activity"/>
    <property type="evidence" value="ECO:0007669"/>
    <property type="project" value="TreeGrafter"/>
</dbReference>
<dbReference type="PANTHER" id="PTHR11958:SF63">
    <property type="entry name" value="AMINO ACID TRANSPORTER"/>
    <property type="match status" value="1"/>
</dbReference>
<dbReference type="OrthoDB" id="5877963at2759"/>
<protein>
    <recommendedName>
        <fullName evidence="6">Amino acid transporter</fullName>
    </recommendedName>
</protein>
<reference evidence="7 8" key="2">
    <citation type="submission" date="2018-11" db="EMBL/GenBank/DDBJ databases">
        <authorList>
            <consortium name="Pathogen Informatics"/>
        </authorList>
    </citation>
    <scope>NUCLEOTIDE SEQUENCE [LARGE SCALE GENOMIC DNA]</scope>
</reference>
<dbReference type="AlphaFoldDB" id="A0A0R3WYW0"/>
<gene>
    <name evidence="7" type="ORF">TTAC_LOCUS5935</name>
</gene>
<keyword evidence="3 6" id="KW-0812">Transmembrane</keyword>
<dbReference type="Pfam" id="PF00375">
    <property type="entry name" value="SDF"/>
    <property type="match status" value="1"/>
</dbReference>
<dbReference type="GO" id="GO:0005313">
    <property type="term" value="F:L-glutamate transmembrane transporter activity"/>
    <property type="evidence" value="ECO:0007669"/>
    <property type="project" value="TreeGrafter"/>
</dbReference>
<feature type="transmembrane region" description="Helical" evidence="6">
    <location>
        <begin position="32"/>
        <end position="62"/>
    </location>
</feature>
<dbReference type="PANTHER" id="PTHR11958">
    <property type="entry name" value="SODIUM/DICARBOXYLATE SYMPORTER-RELATED"/>
    <property type="match status" value="1"/>
</dbReference>
<evidence type="ECO:0000256" key="3">
    <source>
        <dbReference type="ARBA" id="ARBA00022692"/>
    </source>
</evidence>
<sequence length="127" mass="13751">MKNDASAIFIVAAVFYVAQTLNVTLDFGKAVIVIILTTAYVTALPNVPSASVVVVITILSSIGLDPGGVSLLYAVEWLNDRLRSGSIVFSHISCTAFVYHVCEKDLKEGRKGDEVFENEEKTHVTAF</sequence>
<dbReference type="GO" id="GO:0015501">
    <property type="term" value="F:glutamate:sodium symporter activity"/>
    <property type="evidence" value="ECO:0007669"/>
    <property type="project" value="TreeGrafter"/>
</dbReference>
<dbReference type="InterPro" id="IPR001991">
    <property type="entry name" value="Na-dicarboxylate_symporter"/>
</dbReference>
<name>A0A0R3WYW0_HYDTA</name>
<dbReference type="SUPFAM" id="SSF118215">
    <property type="entry name" value="Proton glutamate symport protein"/>
    <property type="match status" value="1"/>
</dbReference>
<comment type="similarity">
    <text evidence="6">Belongs to the dicarboxylate/amino acid:cation symporter (DAACS) (TC 2.A.23) family.</text>
</comment>
<dbReference type="GO" id="GO:0005886">
    <property type="term" value="C:plasma membrane"/>
    <property type="evidence" value="ECO:0007669"/>
    <property type="project" value="TreeGrafter"/>
</dbReference>
<evidence type="ECO:0000313" key="7">
    <source>
        <dbReference type="EMBL" id="VDM28003.1"/>
    </source>
</evidence>
<keyword evidence="8" id="KW-1185">Reference proteome</keyword>
<reference evidence="9" key="1">
    <citation type="submission" date="2017-02" db="UniProtKB">
        <authorList>
            <consortium name="WormBaseParasite"/>
        </authorList>
    </citation>
    <scope>IDENTIFICATION</scope>
</reference>
<keyword evidence="5 6" id="KW-0472">Membrane</keyword>
<accession>A0A0R3WYW0</accession>
<evidence type="ECO:0000256" key="6">
    <source>
        <dbReference type="RuleBase" id="RU361216"/>
    </source>
</evidence>
<dbReference type="EMBL" id="UYWX01009820">
    <property type="protein sequence ID" value="VDM28003.1"/>
    <property type="molecule type" value="Genomic_DNA"/>
</dbReference>
<evidence type="ECO:0000256" key="4">
    <source>
        <dbReference type="ARBA" id="ARBA00022989"/>
    </source>
</evidence>
<comment type="caution">
    <text evidence="6">Lacks conserved residue(s) required for the propagation of feature annotation.</text>
</comment>
<dbReference type="Proteomes" id="UP000274429">
    <property type="component" value="Unassembled WGS sequence"/>
</dbReference>
<keyword evidence="6" id="KW-0769">Symport</keyword>